<dbReference type="RefSeq" id="WP_209773494.1">
    <property type="nucleotide sequence ID" value="NZ_JAGGLO010000004.1"/>
</dbReference>
<feature type="domain" description="Tripartite ATP-independent periplasmic transporters DctQ component" evidence="10">
    <location>
        <begin position="23"/>
        <end position="148"/>
    </location>
</feature>
<evidence type="ECO:0000256" key="1">
    <source>
        <dbReference type="ARBA" id="ARBA00004429"/>
    </source>
</evidence>
<proteinExistence type="inferred from homology"/>
<keyword evidence="7 9" id="KW-0472">Membrane</keyword>
<keyword evidence="12" id="KW-1185">Reference proteome</keyword>
<feature type="transmembrane region" description="Helical" evidence="9">
    <location>
        <begin position="128"/>
        <end position="146"/>
    </location>
</feature>
<evidence type="ECO:0000256" key="8">
    <source>
        <dbReference type="ARBA" id="ARBA00038436"/>
    </source>
</evidence>
<keyword evidence="5 9" id="KW-0812">Transmembrane</keyword>
<protein>
    <submittedName>
        <fullName evidence="11">TRAP transporter small permease</fullName>
    </submittedName>
</protein>
<dbReference type="Pfam" id="PF04290">
    <property type="entry name" value="DctQ"/>
    <property type="match status" value="1"/>
</dbReference>
<evidence type="ECO:0000313" key="11">
    <source>
        <dbReference type="EMBL" id="MCA2096030.1"/>
    </source>
</evidence>
<evidence type="ECO:0000256" key="7">
    <source>
        <dbReference type="ARBA" id="ARBA00023136"/>
    </source>
</evidence>
<dbReference type="InterPro" id="IPR055348">
    <property type="entry name" value="DctQ"/>
</dbReference>
<evidence type="ECO:0000256" key="2">
    <source>
        <dbReference type="ARBA" id="ARBA00022448"/>
    </source>
</evidence>
<keyword evidence="3" id="KW-1003">Cell membrane</keyword>
<keyword evidence="4" id="KW-0997">Cell inner membrane</keyword>
<organism evidence="11 12">
    <name type="scientific">Anaerococcus degeneri</name>
    <dbReference type="NCBI Taxonomy" id="361500"/>
    <lineage>
        <taxon>Bacteria</taxon>
        <taxon>Bacillati</taxon>
        <taxon>Bacillota</taxon>
        <taxon>Tissierellia</taxon>
        <taxon>Tissierellales</taxon>
        <taxon>Peptoniphilaceae</taxon>
        <taxon>Anaerococcus</taxon>
    </lineage>
</organism>
<evidence type="ECO:0000259" key="10">
    <source>
        <dbReference type="Pfam" id="PF04290"/>
    </source>
</evidence>
<evidence type="ECO:0000256" key="6">
    <source>
        <dbReference type="ARBA" id="ARBA00022989"/>
    </source>
</evidence>
<dbReference type="InterPro" id="IPR007387">
    <property type="entry name" value="TRAP_DctQ"/>
</dbReference>
<gene>
    <name evidence="11" type="ORF">LDJ82_03780</name>
</gene>
<comment type="caution">
    <text evidence="11">The sequence shown here is derived from an EMBL/GenBank/DDBJ whole genome shotgun (WGS) entry which is preliminary data.</text>
</comment>
<evidence type="ECO:0000256" key="9">
    <source>
        <dbReference type="SAM" id="Phobius"/>
    </source>
</evidence>
<evidence type="ECO:0000256" key="4">
    <source>
        <dbReference type="ARBA" id="ARBA00022519"/>
    </source>
</evidence>
<keyword evidence="6 9" id="KW-1133">Transmembrane helix</keyword>
<evidence type="ECO:0000256" key="5">
    <source>
        <dbReference type="ARBA" id="ARBA00022692"/>
    </source>
</evidence>
<accession>A0ABS7YWB1</accession>
<evidence type="ECO:0000313" key="12">
    <source>
        <dbReference type="Proteomes" id="UP001198374"/>
    </source>
</evidence>
<reference evidence="12" key="1">
    <citation type="submission" date="2023-07" db="EMBL/GenBank/DDBJ databases">
        <title>FDA dAtabase for Regulatory Grade micrObial Sequences (FDA-ARGOS): Supporting development and validation of Infectious Disease Dx tests.</title>
        <authorList>
            <person name="Sproer C."/>
            <person name="Gronow S."/>
            <person name="Severitt S."/>
            <person name="Schroder I."/>
            <person name="Tallon L."/>
            <person name="Sadzewicz L."/>
            <person name="Zhao X."/>
            <person name="Boylan J."/>
            <person name="Ott S."/>
            <person name="Bowen H."/>
            <person name="Vavikolanu K."/>
            <person name="Hazen T."/>
            <person name="Aluvathingal J."/>
            <person name="Nadendla S."/>
            <person name="Lowell S."/>
            <person name="Myers T."/>
            <person name="Yan Y."/>
        </authorList>
    </citation>
    <scope>NUCLEOTIDE SEQUENCE [LARGE SCALE GENOMIC DNA]</scope>
    <source>
        <strain evidence="12">FDAARGOS_1538</strain>
    </source>
</reference>
<dbReference type="PANTHER" id="PTHR35011:SF2">
    <property type="entry name" value="2,3-DIKETO-L-GULONATE TRAP TRANSPORTER SMALL PERMEASE PROTEIN YIAM"/>
    <property type="match status" value="1"/>
</dbReference>
<feature type="transmembrane region" description="Helical" evidence="9">
    <location>
        <begin position="12"/>
        <end position="32"/>
    </location>
</feature>
<evidence type="ECO:0000256" key="3">
    <source>
        <dbReference type="ARBA" id="ARBA00022475"/>
    </source>
</evidence>
<name>A0ABS7YWB1_9FIRM</name>
<feature type="transmembrane region" description="Helical" evidence="9">
    <location>
        <begin position="86"/>
        <end position="108"/>
    </location>
</feature>
<feature type="transmembrane region" description="Helical" evidence="9">
    <location>
        <begin position="47"/>
        <end position="65"/>
    </location>
</feature>
<keyword evidence="2" id="KW-0813">Transport</keyword>
<dbReference type="PANTHER" id="PTHR35011">
    <property type="entry name" value="2,3-DIKETO-L-GULONATE TRAP TRANSPORTER SMALL PERMEASE PROTEIN YIAM"/>
    <property type="match status" value="1"/>
</dbReference>
<comment type="subcellular location">
    <subcellularLocation>
        <location evidence="1">Cell inner membrane</location>
        <topology evidence="1">Multi-pass membrane protein</topology>
    </subcellularLocation>
</comment>
<sequence>MTNLKKALDKILGWLCIIIFSLMVVFTTYQVIVRYVFSSPSAVSETLTRYLFVWLILYSAAYVFGQKDHINIGYLKEKMSEPVKQKVNIIIELVTIAFSILVLIYGGIKVTNLNMLQFDSILGIPTGIIYSCIPIAGVLIIFYSIYNINLYAKGEEIVEDSAIID</sequence>
<dbReference type="Proteomes" id="UP001198374">
    <property type="component" value="Unassembled WGS sequence"/>
</dbReference>
<comment type="similarity">
    <text evidence="8">Belongs to the TRAP transporter small permease family.</text>
</comment>
<dbReference type="EMBL" id="JAIWIY010000001">
    <property type="protein sequence ID" value="MCA2096030.1"/>
    <property type="molecule type" value="Genomic_DNA"/>
</dbReference>